<proteinExistence type="inferred from homology"/>
<evidence type="ECO:0000313" key="6">
    <source>
        <dbReference type="EMBL" id="AMQ66558.1"/>
    </source>
</evidence>
<keyword evidence="3 4" id="KW-0949">S-adenosyl-L-methionine</keyword>
<dbReference type="OrthoDB" id="8328at10239"/>
<comment type="similarity">
    <text evidence="4 5">Belongs to the class I-like SAM-binding methyltransferase superfamily. C5-methyltransferase family.</text>
</comment>
<evidence type="ECO:0000313" key="7">
    <source>
        <dbReference type="Proteomes" id="UP000201588"/>
    </source>
</evidence>
<evidence type="ECO:0000256" key="5">
    <source>
        <dbReference type="RuleBase" id="RU000416"/>
    </source>
</evidence>
<evidence type="ECO:0000256" key="3">
    <source>
        <dbReference type="ARBA" id="ARBA00022691"/>
    </source>
</evidence>
<dbReference type="RefSeq" id="YP_009275248.1">
    <property type="nucleotide sequence ID" value="NC_030925.1"/>
</dbReference>
<dbReference type="PRINTS" id="PR00105">
    <property type="entry name" value="C5METTRFRASE"/>
</dbReference>
<organism evidence="6 7">
    <name type="scientific">Bacillus phage Shbh1</name>
    <dbReference type="NCBI Taxonomy" id="1796992"/>
    <lineage>
        <taxon>Viruses</taxon>
        <taxon>Duplodnaviria</taxon>
        <taxon>Heunggongvirae</taxon>
        <taxon>Uroviricota</taxon>
        <taxon>Caudoviricetes</taxon>
        <taxon>Herelleviridae</taxon>
        <taxon>Bastillevirinae</taxon>
        <taxon>Shalavirus</taxon>
        <taxon>Shalavirus Shbh1</taxon>
    </lineage>
</organism>
<dbReference type="NCBIfam" id="TIGR00675">
    <property type="entry name" value="dcm"/>
    <property type="match status" value="1"/>
</dbReference>
<evidence type="ECO:0000256" key="2">
    <source>
        <dbReference type="ARBA" id="ARBA00022679"/>
    </source>
</evidence>
<dbReference type="GO" id="GO:0008168">
    <property type="term" value="F:methyltransferase activity"/>
    <property type="evidence" value="ECO:0007669"/>
    <property type="project" value="UniProtKB-KW"/>
</dbReference>
<dbReference type="Gene3D" id="3.90.120.10">
    <property type="entry name" value="DNA Methylase, subunit A, domain 2"/>
    <property type="match status" value="1"/>
</dbReference>
<dbReference type="Proteomes" id="UP000201588">
    <property type="component" value="Segment"/>
</dbReference>
<dbReference type="InterPro" id="IPR029063">
    <property type="entry name" value="SAM-dependent_MTases_sf"/>
</dbReference>
<dbReference type="PANTHER" id="PTHR46098">
    <property type="entry name" value="TRNA (CYTOSINE(38)-C(5))-METHYLTRANSFERASE"/>
    <property type="match status" value="1"/>
</dbReference>
<evidence type="ECO:0000256" key="1">
    <source>
        <dbReference type="ARBA" id="ARBA00022603"/>
    </source>
</evidence>
<accession>A0A142F1A1</accession>
<dbReference type="InterPro" id="IPR031303">
    <property type="entry name" value="C5_meth_CS"/>
</dbReference>
<dbReference type="PROSITE" id="PS00095">
    <property type="entry name" value="C5_MTASE_2"/>
    <property type="match status" value="1"/>
</dbReference>
<feature type="active site" evidence="4">
    <location>
        <position position="74"/>
    </location>
</feature>
<reference evidence="6 7" key="1">
    <citation type="submission" date="2016-01" db="EMBL/GenBank/DDBJ databases">
        <title>Isolation and characterization of bacteriophages from East Africa Rift Valley soda lakes.</title>
        <authorList>
            <person name="van Zyl L.J."/>
            <person name="Nemavhulani S."/>
            <person name="Cowan D.A."/>
            <person name="Trindade M.I."/>
        </authorList>
    </citation>
    <scope>NUCLEOTIDE SEQUENCE [LARGE SCALE GENOMIC DNA]</scope>
</reference>
<name>A0A142F1A1_9CAUD</name>
<dbReference type="EMBL" id="KU640380">
    <property type="protein sequence ID" value="AMQ66558.1"/>
    <property type="molecule type" value="Genomic_DNA"/>
</dbReference>
<protein>
    <submittedName>
        <fullName evidence="6">DNA-cytosine methyltransferase-like protein</fullName>
    </submittedName>
</protein>
<evidence type="ECO:0000256" key="4">
    <source>
        <dbReference type="PROSITE-ProRule" id="PRU01016"/>
    </source>
</evidence>
<dbReference type="Pfam" id="PF00145">
    <property type="entry name" value="DNA_methylase"/>
    <property type="match status" value="1"/>
</dbReference>
<dbReference type="GeneID" id="28799443"/>
<keyword evidence="7" id="KW-1185">Reference proteome</keyword>
<dbReference type="SUPFAM" id="SSF53335">
    <property type="entry name" value="S-adenosyl-L-methionine-dependent methyltransferases"/>
    <property type="match status" value="1"/>
</dbReference>
<dbReference type="PROSITE" id="PS51679">
    <property type="entry name" value="SAM_MT_C5"/>
    <property type="match status" value="1"/>
</dbReference>
<keyword evidence="2 4" id="KW-0808">Transferase</keyword>
<sequence length="321" mass="36423">MYVLKVNDFFCGAGGLGLGFKQAGFLLTGAWDFDGYAVNTYAHNVSPKVKQMDIREMTSKDVPSANVWAFGFPCQDLSIAGKKEGMIRGKTRSGQFYEIMRLLDELDERERPEILLAENVRGVKNYLSDIEKAYERRGYSMVYTMYNSKYWGVPQNRERFFIAGIRRDISKEFKFPVEQKEYIPKLKDFLEKGVDQKYYYTGVEKDRSKARDSGSGIIVTGEACIPGVSYRALREMHSIEGICQTLTTSQGGHREPKIELPNGEVRRITPREYANLQGFPSEFKILVSDTQAKKQFGNAVTVPVAKAIAEQIKNFLSEEGN</sequence>
<dbReference type="InterPro" id="IPR050750">
    <property type="entry name" value="C5-MTase"/>
</dbReference>
<dbReference type="GO" id="GO:0032259">
    <property type="term" value="P:methylation"/>
    <property type="evidence" value="ECO:0007669"/>
    <property type="project" value="UniProtKB-KW"/>
</dbReference>
<dbReference type="KEGG" id="vg:28799443"/>
<dbReference type="PANTHER" id="PTHR46098:SF1">
    <property type="entry name" value="TRNA (CYTOSINE(38)-C(5))-METHYLTRANSFERASE"/>
    <property type="match status" value="1"/>
</dbReference>
<keyword evidence="1 4" id="KW-0489">Methyltransferase</keyword>
<dbReference type="InterPro" id="IPR001525">
    <property type="entry name" value="C5_MeTfrase"/>
</dbReference>
<dbReference type="Gene3D" id="3.40.50.150">
    <property type="entry name" value="Vaccinia Virus protein VP39"/>
    <property type="match status" value="1"/>
</dbReference>